<protein>
    <recommendedName>
        <fullName evidence="3">Carboxylesterase type B domain-containing protein</fullName>
    </recommendedName>
</protein>
<evidence type="ECO:0000256" key="1">
    <source>
        <dbReference type="ARBA" id="ARBA00005964"/>
    </source>
</evidence>
<comment type="similarity">
    <text evidence="1">Belongs to the type-B carboxylesterase/lipase family.</text>
</comment>
<dbReference type="OrthoDB" id="408631at2759"/>
<dbReference type="PROSITE" id="PS00941">
    <property type="entry name" value="CARBOXYLESTERASE_B_2"/>
    <property type="match status" value="1"/>
</dbReference>
<dbReference type="Proteomes" id="UP000567179">
    <property type="component" value="Unassembled WGS sequence"/>
</dbReference>
<sequence>MKESKAVYCSYLCPVECSVASPYMSKRPILARESQRNHKRPLPFGNYSSRSAFQDTQLAEKIMKRQRCEFCNFSLQPIKVGGTHTVTGRGRNDPKKFRPRVQRLRRYHGFSRSTCTSASWGVGNPTAVASKAPAPQASNMRVPSAILYNIVLGVFFCVQSTSAAPSPPNARPIVKLNYGSFQGNTTGNVAQFLGMHFAAPPLGPLRFAPPQRPIPFAGVRQATAFGAACFQQQASVPPLLATAPLPTGSPPGGISEDCLFINVLKPANLPAGKSVPVIMWIYGGGFQAGDTSNNPGNTVVERAIALNEPVVYVSANYRLSALGFLGGKEVKAAGIGNAGLRDQRFAMEWVQEHIASFGGDPKRVTIWGESAGAVSVGLHHIVNDGVQGNLFRSAIMESGSPLFLRPITDNQPFFDQLVADTGCSSARDAISCLRTVPFAKLSTAINSFPNIFSFQSLQLTFQPTVDGVFIARNPQLSVQKGLFSKVPIITGDCDDEGTLFSLTTLNLTDNAEFLSYMETNYGIPQSRSAALSQAYPDDVTQGSPFDTGTANAIAPEFKRMAAILGDLSFQAPRRFFLEAMSKREKTFAFLFKRGKSTPVLGAFHSTDIPEFYGTGDSPDFIATDALGMFNFVHTGDPNTPKNPASLLSKIDWQPWGSSAANPPLLTFLDPAPTVKITFDTYRADAMKLLTSISLAEAESAK</sequence>
<comment type="caution">
    <text evidence="4">The sequence shown here is derived from an EMBL/GenBank/DDBJ whole genome shotgun (WGS) entry which is preliminary data.</text>
</comment>
<dbReference type="AlphaFoldDB" id="A0A8H5EWB1"/>
<evidence type="ECO:0000313" key="5">
    <source>
        <dbReference type="Proteomes" id="UP000567179"/>
    </source>
</evidence>
<evidence type="ECO:0000313" key="4">
    <source>
        <dbReference type="EMBL" id="KAF5314995.1"/>
    </source>
</evidence>
<dbReference type="InterPro" id="IPR029058">
    <property type="entry name" value="AB_hydrolase_fold"/>
</dbReference>
<dbReference type="InterPro" id="IPR050654">
    <property type="entry name" value="AChE-related_enzymes"/>
</dbReference>
<dbReference type="SUPFAM" id="SSF53474">
    <property type="entry name" value="alpha/beta-Hydrolases"/>
    <property type="match status" value="1"/>
</dbReference>
<evidence type="ECO:0000256" key="2">
    <source>
        <dbReference type="ARBA" id="ARBA00022801"/>
    </source>
</evidence>
<dbReference type="GO" id="GO:0052689">
    <property type="term" value="F:carboxylic ester hydrolase activity"/>
    <property type="evidence" value="ECO:0007669"/>
    <property type="project" value="TreeGrafter"/>
</dbReference>
<dbReference type="Pfam" id="PF00135">
    <property type="entry name" value="COesterase"/>
    <property type="match status" value="1"/>
</dbReference>
<accession>A0A8H5EWB1</accession>
<name>A0A8H5EWB1_9AGAR</name>
<dbReference type="PANTHER" id="PTHR43918">
    <property type="entry name" value="ACETYLCHOLINESTERASE"/>
    <property type="match status" value="1"/>
</dbReference>
<gene>
    <name evidence="4" type="ORF">D9619_007121</name>
</gene>
<dbReference type="InterPro" id="IPR019819">
    <property type="entry name" value="Carboxylesterase_B_CS"/>
</dbReference>
<evidence type="ECO:0000259" key="3">
    <source>
        <dbReference type="Pfam" id="PF00135"/>
    </source>
</evidence>
<reference evidence="4 5" key="1">
    <citation type="journal article" date="2020" name="ISME J.">
        <title>Uncovering the hidden diversity of litter-decomposition mechanisms in mushroom-forming fungi.</title>
        <authorList>
            <person name="Floudas D."/>
            <person name="Bentzer J."/>
            <person name="Ahren D."/>
            <person name="Johansson T."/>
            <person name="Persson P."/>
            <person name="Tunlid A."/>
        </authorList>
    </citation>
    <scope>NUCLEOTIDE SEQUENCE [LARGE SCALE GENOMIC DNA]</scope>
    <source>
        <strain evidence="4 5">CBS 101986</strain>
    </source>
</reference>
<dbReference type="PANTHER" id="PTHR43918:SF4">
    <property type="entry name" value="CARBOXYLIC ESTER HYDROLASE"/>
    <property type="match status" value="1"/>
</dbReference>
<dbReference type="InterPro" id="IPR002018">
    <property type="entry name" value="CarbesteraseB"/>
</dbReference>
<feature type="domain" description="Carboxylesterase type B" evidence="3">
    <location>
        <begin position="171"/>
        <end position="655"/>
    </location>
</feature>
<dbReference type="PROSITE" id="PS00122">
    <property type="entry name" value="CARBOXYLESTERASE_B_1"/>
    <property type="match status" value="1"/>
</dbReference>
<dbReference type="EMBL" id="JAACJJ010000043">
    <property type="protein sequence ID" value="KAF5314995.1"/>
    <property type="molecule type" value="Genomic_DNA"/>
</dbReference>
<keyword evidence="2" id="KW-0378">Hydrolase</keyword>
<organism evidence="4 5">
    <name type="scientific">Psilocybe cf. subviscida</name>
    <dbReference type="NCBI Taxonomy" id="2480587"/>
    <lineage>
        <taxon>Eukaryota</taxon>
        <taxon>Fungi</taxon>
        <taxon>Dikarya</taxon>
        <taxon>Basidiomycota</taxon>
        <taxon>Agaricomycotina</taxon>
        <taxon>Agaricomycetes</taxon>
        <taxon>Agaricomycetidae</taxon>
        <taxon>Agaricales</taxon>
        <taxon>Agaricineae</taxon>
        <taxon>Strophariaceae</taxon>
        <taxon>Psilocybe</taxon>
    </lineage>
</organism>
<dbReference type="InterPro" id="IPR019826">
    <property type="entry name" value="Carboxylesterase_B_AS"/>
</dbReference>
<keyword evidence="5" id="KW-1185">Reference proteome</keyword>
<proteinExistence type="inferred from homology"/>
<dbReference type="Gene3D" id="3.40.50.1820">
    <property type="entry name" value="alpha/beta hydrolase"/>
    <property type="match status" value="1"/>
</dbReference>